<evidence type="ECO:0000256" key="2">
    <source>
        <dbReference type="SAM" id="Phobius"/>
    </source>
</evidence>
<keyword evidence="2" id="KW-0812">Transmembrane</keyword>
<feature type="transmembrane region" description="Helical" evidence="2">
    <location>
        <begin position="327"/>
        <end position="345"/>
    </location>
</feature>
<feature type="transmembrane region" description="Helical" evidence="2">
    <location>
        <begin position="412"/>
        <end position="430"/>
    </location>
</feature>
<keyword evidence="4" id="KW-1185">Reference proteome</keyword>
<feature type="region of interest" description="Disordered" evidence="1">
    <location>
        <begin position="1"/>
        <end position="21"/>
    </location>
</feature>
<keyword evidence="2" id="KW-0472">Membrane</keyword>
<feature type="transmembrane region" description="Helical" evidence="2">
    <location>
        <begin position="47"/>
        <end position="68"/>
    </location>
</feature>
<feature type="transmembrane region" description="Helical" evidence="2">
    <location>
        <begin position="242"/>
        <end position="267"/>
    </location>
</feature>
<dbReference type="RefSeq" id="WP_246470141.1">
    <property type="nucleotide sequence ID" value="NZ_JACHJH010000003.1"/>
</dbReference>
<accession>A0A7W7LPB1</accession>
<feature type="transmembrane region" description="Helical" evidence="2">
    <location>
        <begin position="389"/>
        <end position="406"/>
    </location>
</feature>
<dbReference type="EMBL" id="JACHJH010000003">
    <property type="protein sequence ID" value="MBB4893296.1"/>
    <property type="molecule type" value="Genomic_DNA"/>
</dbReference>
<proteinExistence type="predicted"/>
<gene>
    <name evidence="3" type="ORF">FHS39_002327</name>
</gene>
<organism evidence="3 4">
    <name type="scientific">Streptomyces olivoverticillatus</name>
    <dbReference type="NCBI Taxonomy" id="66427"/>
    <lineage>
        <taxon>Bacteria</taxon>
        <taxon>Bacillati</taxon>
        <taxon>Actinomycetota</taxon>
        <taxon>Actinomycetes</taxon>
        <taxon>Kitasatosporales</taxon>
        <taxon>Streptomycetaceae</taxon>
        <taxon>Streptomyces</taxon>
    </lineage>
</organism>
<reference evidence="3 4" key="1">
    <citation type="submission" date="2020-08" db="EMBL/GenBank/DDBJ databases">
        <title>Genomic Encyclopedia of Type Strains, Phase III (KMG-III): the genomes of soil and plant-associated and newly described type strains.</title>
        <authorList>
            <person name="Whitman W."/>
        </authorList>
    </citation>
    <scope>NUCLEOTIDE SEQUENCE [LARGE SCALE GENOMIC DNA]</scope>
    <source>
        <strain evidence="3 4">CECT 3266</strain>
    </source>
</reference>
<evidence type="ECO:0000313" key="4">
    <source>
        <dbReference type="Proteomes" id="UP000556084"/>
    </source>
</evidence>
<dbReference type="Proteomes" id="UP000556084">
    <property type="component" value="Unassembled WGS sequence"/>
</dbReference>
<protein>
    <recommendedName>
        <fullName evidence="5">Integral membrane protein</fullName>
    </recommendedName>
</protein>
<name>A0A7W7LPB1_9ACTN</name>
<evidence type="ECO:0008006" key="5">
    <source>
        <dbReference type="Google" id="ProtNLM"/>
    </source>
</evidence>
<feature type="transmembrane region" description="Helical" evidence="2">
    <location>
        <begin position="274"/>
        <end position="296"/>
    </location>
</feature>
<keyword evidence="2" id="KW-1133">Transmembrane helix</keyword>
<dbReference type="AlphaFoldDB" id="A0A7W7LPB1"/>
<evidence type="ECO:0000313" key="3">
    <source>
        <dbReference type="EMBL" id="MBB4893296.1"/>
    </source>
</evidence>
<sequence>MPTDDEEGGTPRPPGGGPDELKRLSERVAQLEAHPARARGHPLRSTAATVLILIAAILSPAAVVAVWAHDQVSDTDRYVATVAPLAHNPEVQDAAADRVARTVVQQIDVKALIGQLSQAASEKGVPPRAADLINKLDGPITDGLTSLIHDVAHRLVTSDQFATLWTEGNRAAHNAVDKALTGQGGGTVQLQGDEVTVDLAPVIDKVKGRLTDAGLDAAARIPQVHTGFVIYSSPDLAKYKTWFRLLGIAGDWLPLIVAVIAAIGVFVAANRRRALIGAALGILAAMVVLGVAIAVFRSFYLDHLPPDVSHGAAGAVYDALVHFLRQAVRAVGVLAAAVAIGAFVIGPSHPAVTLRDACSGGIAGTRRAADSAGFRAGPAERFTRRYKRWIGAGILVVAAVVFVFWAHPTGMVVFWFVVVVLAAFAIREFLAPRTAADAESGSRNAVP</sequence>
<evidence type="ECO:0000256" key="1">
    <source>
        <dbReference type="SAM" id="MobiDB-lite"/>
    </source>
</evidence>
<comment type="caution">
    <text evidence="3">The sequence shown here is derived from an EMBL/GenBank/DDBJ whole genome shotgun (WGS) entry which is preliminary data.</text>
</comment>